<keyword evidence="2" id="KW-0808">Transferase</keyword>
<dbReference type="GeneID" id="14494429"/>
<keyword evidence="7" id="KW-1185">Reference proteome</keyword>
<dbReference type="SUPFAM" id="SSF111331">
    <property type="entry name" value="NAD kinase/diacylglycerol kinase-like"/>
    <property type="match status" value="1"/>
</dbReference>
<evidence type="ECO:0000256" key="1">
    <source>
        <dbReference type="ARBA" id="ARBA00010995"/>
    </source>
</evidence>
<dbReference type="GO" id="GO:0019674">
    <property type="term" value="P:NAD+ metabolic process"/>
    <property type="evidence" value="ECO:0007669"/>
    <property type="project" value="InterPro"/>
</dbReference>
<evidence type="ECO:0000256" key="4">
    <source>
        <dbReference type="ARBA" id="ARBA00022857"/>
    </source>
</evidence>
<dbReference type="InterPro" id="IPR016064">
    <property type="entry name" value="NAD/diacylglycerol_kinase_sf"/>
</dbReference>
<dbReference type="EMBL" id="HE806317">
    <property type="protein sequence ID" value="CCH59350.1"/>
    <property type="molecule type" value="Genomic_DNA"/>
</dbReference>
<dbReference type="eggNOG" id="KOG2178">
    <property type="taxonomic scope" value="Eukaryota"/>
</dbReference>
<dbReference type="InterPro" id="IPR002504">
    <property type="entry name" value="NADK"/>
</dbReference>
<evidence type="ECO:0000256" key="5">
    <source>
        <dbReference type="ARBA" id="ARBA00023027"/>
    </source>
</evidence>
<dbReference type="GO" id="GO:0016226">
    <property type="term" value="P:iron-sulfur cluster assembly"/>
    <property type="evidence" value="ECO:0007669"/>
    <property type="project" value="EnsemblFungi"/>
</dbReference>
<evidence type="ECO:0008006" key="8">
    <source>
        <dbReference type="Google" id="ProtNLM"/>
    </source>
</evidence>
<dbReference type="GO" id="GO:0005759">
    <property type="term" value="C:mitochondrial matrix"/>
    <property type="evidence" value="ECO:0007669"/>
    <property type="project" value="EnsemblFungi"/>
</dbReference>
<dbReference type="Gene3D" id="2.60.200.30">
    <property type="entry name" value="Probable inorganic polyphosphate/atp-NAD kinase, domain 2"/>
    <property type="match status" value="1"/>
</dbReference>
<evidence type="ECO:0000313" key="6">
    <source>
        <dbReference type="EMBL" id="CCH59350.1"/>
    </source>
</evidence>
<dbReference type="RefSeq" id="XP_004178869.1">
    <property type="nucleotide sequence ID" value="XM_004178821.1"/>
</dbReference>
<accession>I2GYZ8</accession>
<dbReference type="KEGG" id="tbl:TBLA_0B05170"/>
<organism evidence="6 7">
    <name type="scientific">Henningerozyma blattae (strain ATCC 34711 / CBS 6284 / DSM 70876 / NBRC 10599 / NRRL Y-10934 / UCD 77-7)</name>
    <name type="common">Yeast</name>
    <name type="synonym">Tetrapisispora blattae</name>
    <dbReference type="NCBI Taxonomy" id="1071380"/>
    <lineage>
        <taxon>Eukaryota</taxon>
        <taxon>Fungi</taxon>
        <taxon>Dikarya</taxon>
        <taxon>Ascomycota</taxon>
        <taxon>Saccharomycotina</taxon>
        <taxon>Saccharomycetes</taxon>
        <taxon>Saccharomycetales</taxon>
        <taxon>Saccharomycetaceae</taxon>
        <taxon>Henningerozyma</taxon>
    </lineage>
</organism>
<keyword evidence="4" id="KW-0521">NADP</keyword>
<dbReference type="AlphaFoldDB" id="I2GYZ8"/>
<evidence type="ECO:0000313" key="7">
    <source>
        <dbReference type="Proteomes" id="UP000002866"/>
    </source>
</evidence>
<evidence type="ECO:0000256" key="3">
    <source>
        <dbReference type="ARBA" id="ARBA00022777"/>
    </source>
</evidence>
<dbReference type="OMA" id="IPKYQES"/>
<dbReference type="InterPro" id="IPR017437">
    <property type="entry name" value="ATP-NAD_kinase_PpnK-typ_C"/>
</dbReference>
<dbReference type="HOGENOM" id="CLU_008831_10_2_1"/>
<dbReference type="InParanoid" id="I2GYZ8"/>
<dbReference type="PANTHER" id="PTHR20275">
    <property type="entry name" value="NAD KINASE"/>
    <property type="match status" value="1"/>
</dbReference>
<dbReference type="FunFam" id="2.60.200.30:FF:000014">
    <property type="entry name" value="Mitochondrial NADH kinase"/>
    <property type="match status" value="1"/>
</dbReference>
<reference evidence="6 7" key="1">
    <citation type="journal article" date="2011" name="Proc. Natl. Acad. Sci. U.S.A.">
        <title>Evolutionary erosion of yeast sex chromosomes by mating-type switching accidents.</title>
        <authorList>
            <person name="Gordon J.L."/>
            <person name="Armisen D."/>
            <person name="Proux-Wera E."/>
            <person name="Oheigeartaigh S.S."/>
            <person name="Byrne K.P."/>
            <person name="Wolfe K.H."/>
        </authorList>
    </citation>
    <scope>NUCLEOTIDE SEQUENCE [LARGE SCALE GENOMIC DNA]</scope>
    <source>
        <strain evidence="7">ATCC 34711 / CBS 6284 / DSM 70876 / NBRC 10599 / NRRL Y-10934 / UCD 77-7</strain>
    </source>
</reference>
<dbReference type="GO" id="GO:0006741">
    <property type="term" value="P:NADP+ biosynthetic process"/>
    <property type="evidence" value="ECO:0007669"/>
    <property type="project" value="EnsemblFungi"/>
</dbReference>
<gene>
    <name evidence="6" type="primary">TBLA0B05170</name>
    <name evidence="6" type="ORF">TBLA_0B05170</name>
</gene>
<evidence type="ECO:0000256" key="2">
    <source>
        <dbReference type="ARBA" id="ARBA00022679"/>
    </source>
</evidence>
<dbReference type="GO" id="GO:0003951">
    <property type="term" value="F:NAD+ kinase activity"/>
    <property type="evidence" value="ECO:0007669"/>
    <property type="project" value="InterPro"/>
</dbReference>
<dbReference type="Gene3D" id="3.40.50.10330">
    <property type="entry name" value="Probable inorganic polyphosphate/atp-NAD kinase, domain 1"/>
    <property type="match status" value="1"/>
</dbReference>
<dbReference type="GO" id="GO:0034599">
    <property type="term" value="P:cellular response to oxidative stress"/>
    <property type="evidence" value="ECO:0007669"/>
    <property type="project" value="EnsemblFungi"/>
</dbReference>
<dbReference type="STRING" id="1071380.I2GYZ8"/>
<dbReference type="InterPro" id="IPR017438">
    <property type="entry name" value="ATP-NAD_kinase_N"/>
</dbReference>
<dbReference type="FunCoup" id="I2GYZ8">
    <property type="interactions" value="35"/>
</dbReference>
<protein>
    <recommendedName>
        <fullName evidence="8">NAD+ kinase</fullName>
    </recommendedName>
</protein>
<dbReference type="GO" id="GO:0042736">
    <property type="term" value="F:NADH kinase activity"/>
    <property type="evidence" value="ECO:0007669"/>
    <property type="project" value="EnsemblFungi"/>
</dbReference>
<dbReference type="Proteomes" id="UP000002866">
    <property type="component" value="Chromosome 2"/>
</dbReference>
<name>I2GYZ8_HENB6</name>
<keyword evidence="3" id="KW-0418">Kinase</keyword>
<dbReference type="Pfam" id="PF20143">
    <property type="entry name" value="NAD_kinase_C"/>
    <property type="match status" value="1"/>
</dbReference>
<dbReference type="OrthoDB" id="24581at2759"/>
<comment type="similarity">
    <text evidence="1">Belongs to the NAD kinase family.</text>
</comment>
<sequence length="425" mass="47538">MLQLRKHAFKLYSTLEFSSSRVSDTSRLVKLLPVTDLPPITPPQFESSKSSKLQTLVWRKPLQNVFITKKPWTQTTRDAMVKLIGHLHDRYPQFNIILQQDTAEEISQDFKKRKGTDEPYTLYTGTNEEIADKSDLLVTLGGDGTILHGVSLFSNKQVPPVLAFSLGTLGFLLPFEFQEFENVFENVIGSKSKCLHRTRLECFVVRQGSNVTDLSERTFHAMNDIFLHRGGSPHLAYLDVFVDGSYLTRTTTDGIILATPTGSTAYSLSAGGSIVSPLVPCILLTPICPRSLSFRPLILPHSSHIKLKISSKANRMFAPNVLKLSVDGIPKEDLQIGDEIHIVNEVGTIYVNGAKLPSTQNKDEIAVRKKMIRNSGVYCIAKTENDWSKGVNELLGFNSSFRFTRLREQNIANCVELSHDDVEVK</sequence>
<dbReference type="HAMAP" id="MF_00361">
    <property type="entry name" value="NAD_kinase"/>
    <property type="match status" value="1"/>
</dbReference>
<keyword evidence="5" id="KW-0520">NAD</keyword>
<dbReference type="Pfam" id="PF01513">
    <property type="entry name" value="NAD_kinase"/>
    <property type="match status" value="1"/>
</dbReference>
<dbReference type="PANTHER" id="PTHR20275:SF26">
    <property type="entry name" value="NADH KINASE POS5, MITOCHONDRIAL"/>
    <property type="match status" value="1"/>
</dbReference>
<proteinExistence type="inferred from homology"/>